<name>A0A8J6TIH0_9BACT</name>
<comment type="caution">
    <text evidence="3">The sequence shown here is derived from an EMBL/GenBank/DDBJ whole genome shotgun (WGS) entry which is preliminary data.</text>
</comment>
<accession>A0A8J6TIH0</accession>
<protein>
    <submittedName>
        <fullName evidence="3">Electron transfer flavoprotein subunit beta/FixA family protein</fullName>
    </submittedName>
</protein>
<dbReference type="Gene3D" id="3.40.50.620">
    <property type="entry name" value="HUPs"/>
    <property type="match status" value="1"/>
</dbReference>
<dbReference type="CDD" id="cd01714">
    <property type="entry name" value="ETF_beta"/>
    <property type="match status" value="1"/>
</dbReference>
<sequence length="265" mass="29125">MKRIIVCMKPVPDPKAWDRLRLDPETKTLIREGIPSVINPLDKHAIEAALEFKDAYGTEVVILSMAPPASRPVLREALAMGADRAVLVSDRVFAGSDTLATARILAGAIRKIGVFDLIFCGNFTLDGSTAQVPSQVAEFLDIPNIMHVSGIRIAGKDRLIVTQKIEQGYAKLETSPPVLLSVTKESNKPRYISFLQILAAEKRDISVWTNEILKVDETLVGLSGSPTQMADLLLQKRERQGTRLSGKPEKIARELAEKIHQLGII</sequence>
<evidence type="ECO:0000313" key="4">
    <source>
        <dbReference type="Proteomes" id="UP000603434"/>
    </source>
</evidence>
<dbReference type="PANTHER" id="PTHR21294:SF17">
    <property type="entry name" value="PROTEIN FIXA"/>
    <property type="match status" value="1"/>
</dbReference>
<proteinExistence type="predicted"/>
<dbReference type="InterPro" id="IPR014730">
    <property type="entry name" value="ETF_a/b_N"/>
</dbReference>
<dbReference type="SMART" id="SM00893">
    <property type="entry name" value="ETF"/>
    <property type="match status" value="1"/>
</dbReference>
<dbReference type="Proteomes" id="UP000603434">
    <property type="component" value="Unassembled WGS sequence"/>
</dbReference>
<evidence type="ECO:0000313" key="3">
    <source>
        <dbReference type="EMBL" id="MBC8361042.1"/>
    </source>
</evidence>
<keyword evidence="1" id="KW-0249">Electron transport</keyword>
<dbReference type="AlphaFoldDB" id="A0A8J6TIH0"/>
<evidence type="ECO:0000256" key="1">
    <source>
        <dbReference type="ARBA" id="ARBA00022982"/>
    </source>
</evidence>
<dbReference type="EMBL" id="JACNJH010000118">
    <property type="protein sequence ID" value="MBC8361042.1"/>
    <property type="molecule type" value="Genomic_DNA"/>
</dbReference>
<dbReference type="PANTHER" id="PTHR21294">
    <property type="entry name" value="ELECTRON TRANSFER FLAVOPROTEIN BETA-SUBUNIT"/>
    <property type="match status" value="1"/>
</dbReference>
<dbReference type="GO" id="GO:0009055">
    <property type="term" value="F:electron transfer activity"/>
    <property type="evidence" value="ECO:0007669"/>
    <property type="project" value="InterPro"/>
</dbReference>
<dbReference type="Pfam" id="PF01012">
    <property type="entry name" value="ETF"/>
    <property type="match status" value="1"/>
</dbReference>
<feature type="domain" description="Electron transfer flavoprotein alpha/beta-subunit N-terminal" evidence="2">
    <location>
        <begin position="26"/>
        <end position="217"/>
    </location>
</feature>
<keyword evidence="1" id="KW-0813">Transport</keyword>
<evidence type="ECO:0000259" key="2">
    <source>
        <dbReference type="SMART" id="SM00893"/>
    </source>
</evidence>
<gene>
    <name evidence="3" type="ORF">H8E23_06570</name>
</gene>
<dbReference type="InterPro" id="IPR033948">
    <property type="entry name" value="ETF_beta_N"/>
</dbReference>
<dbReference type="SUPFAM" id="SSF52402">
    <property type="entry name" value="Adenine nucleotide alpha hydrolases-like"/>
    <property type="match status" value="1"/>
</dbReference>
<dbReference type="InterPro" id="IPR014729">
    <property type="entry name" value="Rossmann-like_a/b/a_fold"/>
</dbReference>
<organism evidence="3 4">
    <name type="scientific">Candidatus Desulfatibia profunda</name>
    <dbReference type="NCBI Taxonomy" id="2841695"/>
    <lineage>
        <taxon>Bacteria</taxon>
        <taxon>Pseudomonadati</taxon>
        <taxon>Thermodesulfobacteriota</taxon>
        <taxon>Desulfobacteria</taxon>
        <taxon>Desulfobacterales</taxon>
        <taxon>Desulfobacterales incertae sedis</taxon>
        <taxon>Candidatus Desulfatibia</taxon>
    </lineage>
</organism>
<reference evidence="3 4" key="1">
    <citation type="submission" date="2020-08" db="EMBL/GenBank/DDBJ databases">
        <title>Bridging the membrane lipid divide: bacteria of the FCB group superphylum have the potential to synthesize archaeal ether lipids.</title>
        <authorList>
            <person name="Villanueva L."/>
            <person name="Von Meijenfeldt F.A.B."/>
            <person name="Westbye A.B."/>
            <person name="Yadav S."/>
            <person name="Hopmans E.C."/>
            <person name="Dutilh B.E."/>
            <person name="Sinninghe Damste J.S."/>
        </authorList>
    </citation>
    <scope>NUCLEOTIDE SEQUENCE [LARGE SCALE GENOMIC DNA]</scope>
    <source>
        <strain evidence="3">NIOZ-UU30</strain>
    </source>
</reference>
<dbReference type="InterPro" id="IPR012255">
    <property type="entry name" value="ETF_b"/>
</dbReference>
<dbReference type="PIRSF" id="PIRSF000090">
    <property type="entry name" value="Beta-ETF"/>
    <property type="match status" value="1"/>
</dbReference>